<dbReference type="AlphaFoldDB" id="A0A7Z2ZU69"/>
<dbReference type="EMBL" id="CP051685">
    <property type="protein sequence ID" value="QJE01990.1"/>
    <property type="molecule type" value="Genomic_DNA"/>
</dbReference>
<protein>
    <submittedName>
        <fullName evidence="1">Uncharacterized protein</fullName>
    </submittedName>
</protein>
<gene>
    <name evidence="1" type="ORF">HH212_19840</name>
</gene>
<accession>A0A7Z2ZU69</accession>
<dbReference type="Proteomes" id="UP000502415">
    <property type="component" value="Chromosome"/>
</dbReference>
<reference evidence="1 2" key="1">
    <citation type="submission" date="2020-04" db="EMBL/GenBank/DDBJ databases">
        <title>Genome sequencing of novel species.</title>
        <authorList>
            <person name="Heo J."/>
            <person name="Kim S.-J."/>
            <person name="Kim J.-S."/>
            <person name="Hong S.-B."/>
            <person name="Kwon S.-W."/>
        </authorList>
    </citation>
    <scope>NUCLEOTIDE SEQUENCE [LARGE SCALE GENOMIC DNA]</scope>
    <source>
        <strain evidence="1 2">GN2-R2</strain>
    </source>
</reference>
<organism evidence="1 2">
    <name type="scientific">Massilia forsythiae</name>
    <dbReference type="NCBI Taxonomy" id="2728020"/>
    <lineage>
        <taxon>Bacteria</taxon>
        <taxon>Pseudomonadati</taxon>
        <taxon>Pseudomonadota</taxon>
        <taxon>Betaproteobacteria</taxon>
        <taxon>Burkholderiales</taxon>
        <taxon>Oxalobacteraceae</taxon>
        <taxon>Telluria group</taxon>
        <taxon>Massilia</taxon>
    </lineage>
</organism>
<dbReference type="KEGG" id="mfy:HH212_19840"/>
<keyword evidence="2" id="KW-1185">Reference proteome</keyword>
<proteinExistence type="predicted"/>
<dbReference type="RefSeq" id="WP_170204077.1">
    <property type="nucleotide sequence ID" value="NZ_CP051685.1"/>
</dbReference>
<sequence length="204" mass="22660">MPSLSSIGRFAGAALYMMAYDAREPNAVHRLMAGYADRGSDAGMAFWWAAKNPVRDRFPAQCIPKANPEADPDGFNGELERMPPAVFAACSYLFAVVGTVSVQSEYPPLALYHGVSGSVAMEFDPASGRIAWRQQDVNMAERPTRMVRDLAREELDDPRKIRDSLVSYMKARGDAALARHRKPLPALDPDYVYRTTFVFDLHAD</sequence>
<name>A0A7Z2ZU69_9BURK</name>
<evidence type="ECO:0000313" key="2">
    <source>
        <dbReference type="Proteomes" id="UP000502415"/>
    </source>
</evidence>
<evidence type="ECO:0000313" key="1">
    <source>
        <dbReference type="EMBL" id="QJE01990.1"/>
    </source>
</evidence>